<name>A0A2M9Z6T6_9LEPT</name>
<evidence type="ECO:0000256" key="2">
    <source>
        <dbReference type="SAM" id="Phobius"/>
    </source>
</evidence>
<sequence>MEILNIAGSIASIVSLILSFFIVSRVYKIKVEVKSDLTQGQKDSKQIIRGTGNKQAGRDING</sequence>
<organism evidence="3 4">
    <name type="scientific">Leptospira wolffii</name>
    <dbReference type="NCBI Taxonomy" id="409998"/>
    <lineage>
        <taxon>Bacteria</taxon>
        <taxon>Pseudomonadati</taxon>
        <taxon>Spirochaetota</taxon>
        <taxon>Spirochaetia</taxon>
        <taxon>Leptospirales</taxon>
        <taxon>Leptospiraceae</taxon>
        <taxon>Leptospira</taxon>
    </lineage>
</organism>
<protein>
    <submittedName>
        <fullName evidence="3">Uncharacterized protein</fullName>
    </submittedName>
</protein>
<gene>
    <name evidence="3" type="ORF">CH371_19840</name>
</gene>
<feature type="transmembrane region" description="Helical" evidence="2">
    <location>
        <begin position="6"/>
        <end position="27"/>
    </location>
</feature>
<keyword evidence="2" id="KW-0472">Membrane</keyword>
<keyword evidence="2" id="KW-0812">Transmembrane</keyword>
<dbReference type="Proteomes" id="UP000231912">
    <property type="component" value="Unassembled WGS sequence"/>
</dbReference>
<evidence type="ECO:0000256" key="1">
    <source>
        <dbReference type="SAM" id="MobiDB-lite"/>
    </source>
</evidence>
<dbReference type="AlphaFoldDB" id="A0A2M9Z6T6"/>
<dbReference type="EMBL" id="NPDT01000013">
    <property type="protein sequence ID" value="PJZ64118.1"/>
    <property type="molecule type" value="Genomic_DNA"/>
</dbReference>
<evidence type="ECO:0000313" key="4">
    <source>
        <dbReference type="Proteomes" id="UP000231912"/>
    </source>
</evidence>
<accession>A0A2M9Z6T6</accession>
<proteinExistence type="predicted"/>
<comment type="caution">
    <text evidence="3">The sequence shown here is derived from an EMBL/GenBank/DDBJ whole genome shotgun (WGS) entry which is preliminary data.</text>
</comment>
<reference evidence="3 4" key="1">
    <citation type="submission" date="2017-07" db="EMBL/GenBank/DDBJ databases">
        <title>Leptospira spp. isolated from tropical soils.</title>
        <authorList>
            <person name="Thibeaux R."/>
            <person name="Iraola G."/>
            <person name="Ferres I."/>
            <person name="Bierque E."/>
            <person name="Girault D."/>
            <person name="Soupe-Gilbert M.-E."/>
            <person name="Picardeau M."/>
            <person name="Goarant C."/>
        </authorList>
    </citation>
    <scope>NUCLEOTIDE SEQUENCE [LARGE SCALE GENOMIC DNA]</scope>
    <source>
        <strain evidence="3 4">FH2-C-A2</strain>
    </source>
</reference>
<feature type="region of interest" description="Disordered" evidence="1">
    <location>
        <begin position="39"/>
        <end position="62"/>
    </location>
</feature>
<evidence type="ECO:0000313" key="3">
    <source>
        <dbReference type="EMBL" id="PJZ64118.1"/>
    </source>
</evidence>
<dbReference type="RefSeq" id="WP_100760409.1">
    <property type="nucleotide sequence ID" value="NZ_NPDT01000013.1"/>
</dbReference>
<keyword evidence="2" id="KW-1133">Transmembrane helix</keyword>